<dbReference type="Proteomes" id="UP001626550">
    <property type="component" value="Unassembled WGS sequence"/>
</dbReference>
<evidence type="ECO:0000256" key="5">
    <source>
        <dbReference type="ARBA" id="ARBA00022989"/>
    </source>
</evidence>
<evidence type="ECO:0000256" key="10">
    <source>
        <dbReference type="SAM" id="MobiDB-lite"/>
    </source>
</evidence>
<keyword evidence="2 9" id="KW-0813">Transport</keyword>
<proteinExistence type="inferred from homology"/>
<keyword evidence="4 9" id="KW-0812">Transmembrane</keyword>
<evidence type="ECO:0000313" key="11">
    <source>
        <dbReference type="EMBL" id="KAL3319060.1"/>
    </source>
</evidence>
<dbReference type="PRINTS" id="PR01262">
    <property type="entry name" value="INNEXIN"/>
</dbReference>
<comment type="caution">
    <text evidence="11">The sequence shown here is derived from an EMBL/GenBank/DDBJ whole genome shotgun (WGS) entry which is preliminary data.</text>
</comment>
<dbReference type="InterPro" id="IPR000990">
    <property type="entry name" value="Innexin"/>
</dbReference>
<feature type="transmembrane region" description="Helical" evidence="9">
    <location>
        <begin position="352"/>
        <end position="377"/>
    </location>
</feature>
<gene>
    <name evidence="9" type="primary">inx</name>
    <name evidence="11" type="ORF">Ciccas_002274</name>
</gene>
<keyword evidence="12" id="KW-1185">Reference proteome</keyword>
<evidence type="ECO:0000256" key="1">
    <source>
        <dbReference type="ARBA" id="ARBA00004651"/>
    </source>
</evidence>
<keyword evidence="7 9" id="KW-0472">Membrane</keyword>
<comment type="caution">
    <text evidence="9">Lacks conserved residue(s) required for the propagation of feature annotation.</text>
</comment>
<organism evidence="11 12">
    <name type="scientific">Cichlidogyrus casuarinus</name>
    <dbReference type="NCBI Taxonomy" id="1844966"/>
    <lineage>
        <taxon>Eukaryota</taxon>
        <taxon>Metazoa</taxon>
        <taxon>Spiralia</taxon>
        <taxon>Lophotrochozoa</taxon>
        <taxon>Platyhelminthes</taxon>
        <taxon>Monogenea</taxon>
        <taxon>Monopisthocotylea</taxon>
        <taxon>Dactylogyridea</taxon>
        <taxon>Ancyrocephalidae</taxon>
        <taxon>Cichlidogyrus</taxon>
    </lineage>
</organism>
<keyword evidence="5 9" id="KW-1133">Transmembrane helix</keyword>
<evidence type="ECO:0000256" key="6">
    <source>
        <dbReference type="ARBA" id="ARBA00023065"/>
    </source>
</evidence>
<feature type="transmembrane region" description="Helical" evidence="9">
    <location>
        <begin position="443"/>
        <end position="466"/>
    </location>
</feature>
<dbReference type="GO" id="GO:0005921">
    <property type="term" value="C:gap junction"/>
    <property type="evidence" value="ECO:0007669"/>
    <property type="project" value="UniProtKB-UniRule"/>
</dbReference>
<keyword evidence="3" id="KW-1003">Cell membrane</keyword>
<dbReference type="PANTHER" id="PTHR11893">
    <property type="entry name" value="INNEXIN"/>
    <property type="match status" value="1"/>
</dbReference>
<feature type="compositionally biased region" description="Basic and acidic residues" evidence="10">
    <location>
        <begin position="228"/>
        <end position="239"/>
    </location>
</feature>
<feature type="region of interest" description="Disordered" evidence="10">
    <location>
        <begin position="179"/>
        <end position="306"/>
    </location>
</feature>
<evidence type="ECO:0000256" key="7">
    <source>
        <dbReference type="ARBA" id="ARBA00023136"/>
    </source>
</evidence>
<protein>
    <recommendedName>
        <fullName evidence="9">Innexin</fullName>
    </recommendedName>
</protein>
<evidence type="ECO:0000256" key="8">
    <source>
        <dbReference type="ARBA" id="ARBA00023303"/>
    </source>
</evidence>
<evidence type="ECO:0000313" key="12">
    <source>
        <dbReference type="Proteomes" id="UP001626550"/>
    </source>
</evidence>
<dbReference type="Pfam" id="PF00876">
    <property type="entry name" value="Innexin"/>
    <property type="match status" value="2"/>
</dbReference>
<keyword evidence="8 9" id="KW-0407">Ion channel</keyword>
<dbReference type="EMBL" id="JBJKFK010000174">
    <property type="protein sequence ID" value="KAL3319060.1"/>
    <property type="molecule type" value="Genomic_DNA"/>
</dbReference>
<evidence type="ECO:0000256" key="3">
    <source>
        <dbReference type="ARBA" id="ARBA00022475"/>
    </source>
</evidence>
<feature type="compositionally biased region" description="Basic and acidic residues" evidence="10">
    <location>
        <begin position="194"/>
        <end position="203"/>
    </location>
</feature>
<feature type="region of interest" description="Disordered" evidence="10">
    <location>
        <begin position="626"/>
        <end position="645"/>
    </location>
</feature>
<comment type="similarity">
    <text evidence="9">Belongs to the pannexin family.</text>
</comment>
<dbReference type="PANTHER" id="PTHR11893:SF36">
    <property type="entry name" value="INNEXIN-5"/>
    <property type="match status" value="1"/>
</dbReference>
<comment type="function">
    <text evidence="9">Structural component of the gap junctions.</text>
</comment>
<dbReference type="PROSITE" id="PS51013">
    <property type="entry name" value="PANNEXIN"/>
    <property type="match status" value="1"/>
</dbReference>
<name>A0ABD2QHP0_9PLAT</name>
<dbReference type="GO" id="GO:0005886">
    <property type="term" value="C:plasma membrane"/>
    <property type="evidence" value="ECO:0007669"/>
    <property type="project" value="UniProtKB-SubCell"/>
</dbReference>
<evidence type="ECO:0000256" key="4">
    <source>
        <dbReference type="ARBA" id="ARBA00022692"/>
    </source>
</evidence>
<dbReference type="GO" id="GO:0034220">
    <property type="term" value="P:monoatomic ion transmembrane transport"/>
    <property type="evidence" value="ECO:0007669"/>
    <property type="project" value="UniProtKB-KW"/>
</dbReference>
<reference evidence="11 12" key="1">
    <citation type="submission" date="2024-11" db="EMBL/GenBank/DDBJ databases">
        <title>Adaptive evolution of stress response genes in parasites aligns with host niche diversity.</title>
        <authorList>
            <person name="Hahn C."/>
            <person name="Resl P."/>
        </authorList>
    </citation>
    <scope>NUCLEOTIDE SEQUENCE [LARGE SCALE GENOMIC DNA]</scope>
    <source>
        <strain evidence="11">EGGRZ-B1_66</strain>
        <tissue evidence="11">Body</tissue>
    </source>
</reference>
<accession>A0ABD2QHP0</accession>
<evidence type="ECO:0000256" key="2">
    <source>
        <dbReference type="ARBA" id="ARBA00022448"/>
    </source>
</evidence>
<keyword evidence="6 9" id="KW-0406">Ion transport</keyword>
<feature type="transmembrane region" description="Helical" evidence="9">
    <location>
        <begin position="32"/>
        <end position="52"/>
    </location>
</feature>
<dbReference type="AlphaFoldDB" id="A0ABD2QHP0"/>
<evidence type="ECO:0000256" key="9">
    <source>
        <dbReference type="RuleBase" id="RU010713"/>
    </source>
</evidence>
<feature type="compositionally biased region" description="Basic residues" evidence="10">
    <location>
        <begin position="179"/>
        <end position="193"/>
    </location>
</feature>
<comment type="subcellular location">
    <subcellularLocation>
        <location evidence="1 9">Cell membrane</location>
        <topology evidence="1 9">Multi-pass membrane protein</topology>
    </subcellularLocation>
</comment>
<feature type="compositionally biased region" description="Basic and acidic residues" evidence="10">
    <location>
        <begin position="286"/>
        <end position="297"/>
    </location>
</feature>
<sequence>MDAAFIWKLSKLGRIGSSRMRFDDDVADRLNYQYTGVILFMFIGLIGIRQYVGKPIQCWIPQEFTRGWEEYAENYCWVANTYFAKLKDRLPPEADRSEAMIAYYQWAPIVLATQALLFYLPCLIWRLCMNHSGFNVHRVLQMAADANELMPEVTAKTVNMMSRYLEACIHRQRNYRRKHGGIGFRDHRHRSRERRGSSRKITEIDPEEGVSGTESFSGRSSLLLPASKSEKVPLRHDSESNGTLTARAKKASAPSPPAKTSKSARDGKQSSSSVYSSPQGKTQSRSSERGKMSESRPHTARASSKPPTCKALCMKLLCCPEDNEKAALASKSMPNGDLQRERRREWGIGKKYGNFLFTLYMFVKLAYIANVIGQVFLMEAFIGTPFTFFGARILWKLLNKTDWEESGHFPRVTFCSLKAKKLGADNDYELQCVLPLNMFLEKIYIFLWFWHVAVALVTVVSLVSWIRRMLLKDIRFKFIRKYLKVLNAVPEPLDAMHKAATRTFVEHYLCTDGVFLLRLISTNCGEMLAGDLACELWRSFRHQHFHIPMLAAAAGIDLTGQVKFNPPMGTCPHCIQEQNLLASRLRGAGSIARYHQPEYASPNQPGATNEQAAAQQKIMYQLLQQEKSRGSAKRAIDKENSDDIV</sequence>